<comment type="similarity">
    <text evidence="1">Belongs to the LysR transcriptional regulatory family.</text>
</comment>
<keyword evidence="2" id="KW-0805">Transcription regulation</keyword>
<dbReference type="EMBL" id="CP017704">
    <property type="protein sequence ID" value="ASS92683.1"/>
    <property type="molecule type" value="Genomic_DNA"/>
</dbReference>
<dbReference type="SUPFAM" id="SSF53850">
    <property type="entry name" value="Periplasmic binding protein-like II"/>
    <property type="match status" value="1"/>
</dbReference>
<sequence length="300" mass="34828">MDLRQLRYFTTIVQEKNFSKASKILHISQPSLSNAIMKIENEVSFQLLERNTRGLELTEAGGIFYTRSVDLLRRFDNMQVELKEMKDVGSGTVSIGSIESFKFWFPKIIRNFKINYPNIHIKVREILGEEKVFDSLNRYNVHFTITNQPINNDEILSTPLYNEKFMLLIHKDDELNEKESITFQDIAKKELIISTTGFQTRDDILRAFKGENAIPNILYEIERLETACSLVEEGLGVTILPESYIKSAAIPNTAIRAIDSNFLERTVYIAYLKDRYLSPAVYRLIEDIHSFFKSDVRFDD</sequence>
<dbReference type="CDD" id="cd05466">
    <property type="entry name" value="PBP2_LTTR_substrate"/>
    <property type="match status" value="1"/>
</dbReference>
<dbReference type="SUPFAM" id="SSF46785">
    <property type="entry name" value="Winged helix' DNA-binding domain"/>
    <property type="match status" value="1"/>
</dbReference>
<organism evidence="6 7">
    <name type="scientific">Peribacillus simplex NBRC 15720 = DSM 1321</name>
    <dbReference type="NCBI Taxonomy" id="1349754"/>
    <lineage>
        <taxon>Bacteria</taxon>
        <taxon>Bacillati</taxon>
        <taxon>Bacillota</taxon>
        <taxon>Bacilli</taxon>
        <taxon>Bacillales</taxon>
        <taxon>Bacillaceae</taxon>
        <taxon>Peribacillus</taxon>
    </lineage>
</organism>
<proteinExistence type="inferred from homology"/>
<keyword evidence="3" id="KW-0238">DNA-binding</keyword>
<dbReference type="InterPro" id="IPR036388">
    <property type="entry name" value="WH-like_DNA-bd_sf"/>
</dbReference>
<dbReference type="GeneID" id="56471309"/>
<evidence type="ECO:0000313" key="6">
    <source>
        <dbReference type="EMBL" id="ASS92683.1"/>
    </source>
</evidence>
<evidence type="ECO:0000256" key="3">
    <source>
        <dbReference type="ARBA" id="ARBA00023125"/>
    </source>
</evidence>
<keyword evidence="4" id="KW-0804">Transcription</keyword>
<dbReference type="Proteomes" id="UP000214618">
    <property type="component" value="Chromosome"/>
</dbReference>
<evidence type="ECO:0000256" key="4">
    <source>
        <dbReference type="ARBA" id="ARBA00023163"/>
    </source>
</evidence>
<dbReference type="RefSeq" id="WP_063233492.1">
    <property type="nucleotide sequence ID" value="NZ_BCVO01000009.1"/>
</dbReference>
<dbReference type="Pfam" id="PF00126">
    <property type="entry name" value="HTH_1"/>
    <property type="match status" value="1"/>
</dbReference>
<accession>A0A223EBV4</accession>
<dbReference type="PANTHER" id="PTHR30419:SF8">
    <property type="entry name" value="NITROGEN ASSIMILATION TRANSCRIPTIONAL ACTIVATOR-RELATED"/>
    <property type="match status" value="1"/>
</dbReference>
<dbReference type="AlphaFoldDB" id="A0A223EBV4"/>
<dbReference type="Pfam" id="PF03466">
    <property type="entry name" value="LysR_substrate"/>
    <property type="match status" value="1"/>
</dbReference>
<evidence type="ECO:0000256" key="1">
    <source>
        <dbReference type="ARBA" id="ARBA00009437"/>
    </source>
</evidence>
<evidence type="ECO:0000256" key="2">
    <source>
        <dbReference type="ARBA" id="ARBA00023015"/>
    </source>
</evidence>
<dbReference type="Gene3D" id="3.40.190.290">
    <property type="match status" value="1"/>
</dbReference>
<reference evidence="6 7" key="1">
    <citation type="submission" date="2016-10" db="EMBL/GenBank/DDBJ databases">
        <title>The whole genome sequencing and assembly of Bacillus simplex DSM 1321 strain.</title>
        <authorList>
            <person name="Park M.-K."/>
            <person name="Lee Y.-J."/>
            <person name="Yi H."/>
            <person name="Bahn Y.-S."/>
            <person name="Kim J.F."/>
            <person name="Lee D.-W."/>
        </authorList>
    </citation>
    <scope>NUCLEOTIDE SEQUENCE [LARGE SCALE GENOMIC DNA]</scope>
    <source>
        <strain evidence="6 7">DSM 1321</strain>
    </source>
</reference>
<evidence type="ECO:0000313" key="7">
    <source>
        <dbReference type="Proteomes" id="UP000214618"/>
    </source>
</evidence>
<dbReference type="GO" id="GO:0003677">
    <property type="term" value="F:DNA binding"/>
    <property type="evidence" value="ECO:0007669"/>
    <property type="project" value="UniProtKB-KW"/>
</dbReference>
<dbReference type="PRINTS" id="PR00039">
    <property type="entry name" value="HTHLYSR"/>
</dbReference>
<feature type="domain" description="HTH lysR-type" evidence="5">
    <location>
        <begin position="1"/>
        <end position="58"/>
    </location>
</feature>
<evidence type="ECO:0000259" key="5">
    <source>
        <dbReference type="PROSITE" id="PS50931"/>
    </source>
</evidence>
<protein>
    <submittedName>
        <fullName evidence="6">LysR family transcriptional regulator</fullName>
    </submittedName>
</protein>
<dbReference type="InterPro" id="IPR050950">
    <property type="entry name" value="HTH-type_LysR_regulators"/>
</dbReference>
<dbReference type="GO" id="GO:0003700">
    <property type="term" value="F:DNA-binding transcription factor activity"/>
    <property type="evidence" value="ECO:0007669"/>
    <property type="project" value="InterPro"/>
</dbReference>
<name>A0A223EBV4_9BACI</name>
<dbReference type="Gene3D" id="1.10.10.10">
    <property type="entry name" value="Winged helix-like DNA-binding domain superfamily/Winged helix DNA-binding domain"/>
    <property type="match status" value="1"/>
</dbReference>
<gene>
    <name evidence="6" type="ORF">BS1321_01040</name>
</gene>
<dbReference type="PANTHER" id="PTHR30419">
    <property type="entry name" value="HTH-TYPE TRANSCRIPTIONAL REGULATOR YBHD"/>
    <property type="match status" value="1"/>
</dbReference>
<dbReference type="PROSITE" id="PS50931">
    <property type="entry name" value="HTH_LYSR"/>
    <property type="match status" value="1"/>
</dbReference>
<dbReference type="GO" id="GO:0005829">
    <property type="term" value="C:cytosol"/>
    <property type="evidence" value="ECO:0007669"/>
    <property type="project" value="TreeGrafter"/>
</dbReference>
<dbReference type="InterPro" id="IPR036390">
    <property type="entry name" value="WH_DNA-bd_sf"/>
</dbReference>
<dbReference type="InterPro" id="IPR000847">
    <property type="entry name" value="LysR_HTH_N"/>
</dbReference>
<dbReference type="OrthoDB" id="9803735at2"/>
<dbReference type="FunFam" id="1.10.10.10:FF:000001">
    <property type="entry name" value="LysR family transcriptional regulator"/>
    <property type="match status" value="1"/>
</dbReference>
<dbReference type="InterPro" id="IPR005119">
    <property type="entry name" value="LysR_subst-bd"/>
</dbReference>